<protein>
    <recommendedName>
        <fullName evidence="7 8">Large ribosomal subunit protein bL31</fullName>
    </recommendedName>
</protein>
<dbReference type="PANTHER" id="PTHR33280">
    <property type="entry name" value="50S RIBOSOMAL PROTEIN L31, CHLOROPLASTIC"/>
    <property type="match status" value="1"/>
</dbReference>
<dbReference type="Proteomes" id="UP000029922">
    <property type="component" value="Unassembled WGS sequence"/>
</dbReference>
<evidence type="ECO:0000313" key="12">
    <source>
        <dbReference type="Proteomes" id="UP000255139"/>
    </source>
</evidence>
<dbReference type="GO" id="GO:0006412">
    <property type="term" value="P:translation"/>
    <property type="evidence" value="ECO:0007669"/>
    <property type="project" value="UniProtKB-UniRule"/>
</dbReference>
<dbReference type="AlphaFoldDB" id="A0A099TX30"/>
<dbReference type="EMBL" id="UGJE01000002">
    <property type="protein sequence ID" value="STQ87029.1"/>
    <property type="molecule type" value="Genomic_DNA"/>
</dbReference>
<dbReference type="Pfam" id="PF01197">
    <property type="entry name" value="Ribosomal_L31"/>
    <property type="match status" value="1"/>
</dbReference>
<keyword evidence="4 8" id="KW-0694">RNA-binding</keyword>
<dbReference type="PRINTS" id="PR01249">
    <property type="entry name" value="RIBOSOMALL31"/>
</dbReference>
<keyword evidence="3 8" id="KW-0699">rRNA-binding</keyword>
<organism evidence="9 12">
    <name type="scientific">Helicobacter muridarum</name>
    <dbReference type="NCBI Taxonomy" id="216"/>
    <lineage>
        <taxon>Bacteria</taxon>
        <taxon>Pseudomonadati</taxon>
        <taxon>Campylobacterota</taxon>
        <taxon>Epsilonproteobacteria</taxon>
        <taxon>Campylobacterales</taxon>
        <taxon>Helicobacteraceae</taxon>
        <taxon>Helicobacter</taxon>
    </lineage>
</organism>
<proteinExistence type="inferred from homology"/>
<evidence type="ECO:0000256" key="7">
    <source>
        <dbReference type="ARBA" id="ARBA00035687"/>
    </source>
</evidence>
<evidence type="ECO:0000256" key="6">
    <source>
        <dbReference type="ARBA" id="ARBA00023274"/>
    </source>
</evidence>
<dbReference type="RefSeq" id="WP_034557861.1">
    <property type="nucleotide sequence ID" value="NZ_FZML01000038.1"/>
</dbReference>
<dbReference type="PROSITE" id="PS01143">
    <property type="entry name" value="RIBOSOMAL_L31"/>
    <property type="match status" value="1"/>
</dbReference>
<comment type="caution">
    <text evidence="8">Lacks conserved residue(s) required for the propagation of feature annotation.</text>
</comment>
<dbReference type="InterPro" id="IPR002150">
    <property type="entry name" value="Ribosomal_bL31"/>
</dbReference>
<gene>
    <name evidence="8 9" type="primary">rpmE</name>
    <name evidence="10" type="ORF">LS73_005610</name>
    <name evidence="9" type="ORF">NCTC12714_01841</name>
</gene>
<accession>A0A099TX30</accession>
<reference evidence="9 12" key="2">
    <citation type="submission" date="2018-06" db="EMBL/GenBank/DDBJ databases">
        <authorList>
            <consortium name="Pathogen Informatics"/>
            <person name="Doyle S."/>
        </authorList>
    </citation>
    <scope>NUCLEOTIDE SEQUENCE [LARGE SCALE GENOMIC DNA]</scope>
    <source>
        <strain evidence="9 12">NCTC12714</strain>
    </source>
</reference>
<dbReference type="InterPro" id="IPR034704">
    <property type="entry name" value="Ribosomal_bL28/bL31-like_sf"/>
</dbReference>
<dbReference type="GO" id="GO:0003735">
    <property type="term" value="F:structural constituent of ribosome"/>
    <property type="evidence" value="ECO:0007669"/>
    <property type="project" value="InterPro"/>
</dbReference>
<dbReference type="NCBIfam" id="TIGR00105">
    <property type="entry name" value="L31"/>
    <property type="match status" value="1"/>
</dbReference>
<dbReference type="HAMAP" id="MF_00501">
    <property type="entry name" value="Ribosomal_bL31_1"/>
    <property type="match status" value="1"/>
</dbReference>
<reference evidence="10 11" key="1">
    <citation type="journal article" date="2014" name="Genome Announc.">
        <title>Draft genome sequences of eight enterohepatic helicobacter species isolated from both laboratory and wild rodents.</title>
        <authorList>
            <person name="Sheh A."/>
            <person name="Shen Z."/>
            <person name="Fox J.G."/>
        </authorList>
    </citation>
    <scope>NUCLEOTIDE SEQUENCE [LARGE SCALE GENOMIC DNA]</scope>
    <source>
        <strain evidence="10 11">ST1</strain>
    </source>
</reference>
<comment type="similarity">
    <text evidence="1 8">Belongs to the bacterial ribosomal protein bL31 family. Type A subfamily.</text>
</comment>
<evidence type="ECO:0000313" key="10">
    <source>
        <dbReference type="EMBL" id="TLE00164.1"/>
    </source>
</evidence>
<evidence type="ECO:0000256" key="1">
    <source>
        <dbReference type="ARBA" id="ARBA00009296"/>
    </source>
</evidence>
<keyword evidence="6 8" id="KW-0687">Ribonucleoprotein</keyword>
<dbReference type="InterPro" id="IPR042105">
    <property type="entry name" value="Ribosomal_bL31_sf"/>
</dbReference>
<dbReference type="GO" id="GO:1990904">
    <property type="term" value="C:ribonucleoprotein complex"/>
    <property type="evidence" value="ECO:0007669"/>
    <property type="project" value="UniProtKB-KW"/>
</dbReference>
<evidence type="ECO:0000256" key="8">
    <source>
        <dbReference type="HAMAP-Rule" id="MF_00501"/>
    </source>
</evidence>
<evidence type="ECO:0000256" key="5">
    <source>
        <dbReference type="ARBA" id="ARBA00022980"/>
    </source>
</evidence>
<dbReference type="Gene3D" id="4.10.830.30">
    <property type="entry name" value="Ribosomal protein L31"/>
    <property type="match status" value="1"/>
</dbReference>
<dbReference type="PANTHER" id="PTHR33280:SF6">
    <property type="entry name" value="LARGE RIBOSOMAL SUBUNIT PROTEIN BL31A"/>
    <property type="match status" value="1"/>
</dbReference>
<dbReference type="OrthoDB" id="9803251at2"/>
<dbReference type="SUPFAM" id="SSF143800">
    <property type="entry name" value="L28p-like"/>
    <property type="match status" value="1"/>
</dbReference>
<evidence type="ECO:0000256" key="3">
    <source>
        <dbReference type="ARBA" id="ARBA00022730"/>
    </source>
</evidence>
<dbReference type="NCBIfam" id="NF001809">
    <property type="entry name" value="PRK00528.1"/>
    <property type="match status" value="1"/>
</dbReference>
<dbReference type="GO" id="GO:0005840">
    <property type="term" value="C:ribosome"/>
    <property type="evidence" value="ECO:0007669"/>
    <property type="project" value="UniProtKB-KW"/>
</dbReference>
<comment type="subunit">
    <text evidence="2 8">Part of the 50S ribosomal subunit.</text>
</comment>
<dbReference type="EMBL" id="JRPD02000010">
    <property type="protein sequence ID" value="TLE00164.1"/>
    <property type="molecule type" value="Genomic_DNA"/>
</dbReference>
<keyword evidence="12" id="KW-1185">Reference proteome</keyword>
<dbReference type="NCBIfam" id="NF000612">
    <property type="entry name" value="PRK00019.1"/>
    <property type="match status" value="1"/>
</dbReference>
<dbReference type="STRING" id="216.LS73_04500"/>
<dbReference type="Proteomes" id="UP000255139">
    <property type="component" value="Unassembled WGS sequence"/>
</dbReference>
<dbReference type="GO" id="GO:0019843">
    <property type="term" value="F:rRNA binding"/>
    <property type="evidence" value="ECO:0007669"/>
    <property type="project" value="UniProtKB-KW"/>
</dbReference>
<name>A0A099TX30_9HELI</name>
<sequence length="67" mass="7738">MKKDIHPKYMPCKVICVTSGKQIEVLSTKPELKIDISSFCHPFYTGSDKIADTTGRVERFRKKYQKS</sequence>
<evidence type="ECO:0000256" key="2">
    <source>
        <dbReference type="ARBA" id="ARBA00011838"/>
    </source>
</evidence>
<evidence type="ECO:0000256" key="4">
    <source>
        <dbReference type="ARBA" id="ARBA00022884"/>
    </source>
</evidence>
<dbReference type="InterPro" id="IPR027491">
    <property type="entry name" value="Ribosomal_bL31_A"/>
</dbReference>
<comment type="function">
    <text evidence="8">Binds the 23S rRNA.</text>
</comment>
<keyword evidence="5 8" id="KW-0689">Ribosomal protein</keyword>
<evidence type="ECO:0000313" key="11">
    <source>
        <dbReference type="Proteomes" id="UP000029922"/>
    </source>
</evidence>
<evidence type="ECO:0000313" key="9">
    <source>
        <dbReference type="EMBL" id="STQ87029.1"/>
    </source>
</evidence>